<evidence type="ECO:0000256" key="3">
    <source>
        <dbReference type="ARBA" id="ARBA00022989"/>
    </source>
</evidence>
<gene>
    <name evidence="6" type="ORF">GSY69_04910</name>
</gene>
<evidence type="ECO:0000313" key="7">
    <source>
        <dbReference type="Proteomes" id="UP000469215"/>
    </source>
</evidence>
<reference evidence="6 7" key="1">
    <citation type="submission" date="2020-01" db="EMBL/GenBank/DDBJ databases">
        <authorList>
            <person name="Deng T."/>
        </authorList>
    </citation>
    <scope>NUCLEOTIDE SEQUENCE [LARGE SCALE GENOMIC DNA]</scope>
    <source>
        <strain evidence="6 7">5221</strain>
    </source>
</reference>
<evidence type="ECO:0000256" key="5">
    <source>
        <dbReference type="SAM" id="Phobius"/>
    </source>
</evidence>
<proteinExistence type="predicted"/>
<evidence type="ECO:0000313" key="6">
    <source>
        <dbReference type="EMBL" id="MYM19328.1"/>
    </source>
</evidence>
<dbReference type="RefSeq" id="WP_160952761.1">
    <property type="nucleotide sequence ID" value="NZ_WWEQ01000014.1"/>
</dbReference>
<evidence type="ECO:0000256" key="1">
    <source>
        <dbReference type="ARBA" id="ARBA00004141"/>
    </source>
</evidence>
<evidence type="ECO:0000256" key="2">
    <source>
        <dbReference type="ARBA" id="ARBA00022692"/>
    </source>
</evidence>
<dbReference type="GO" id="GO:0016020">
    <property type="term" value="C:membrane"/>
    <property type="evidence" value="ECO:0007669"/>
    <property type="project" value="UniProtKB-SubCell"/>
</dbReference>
<dbReference type="AlphaFoldDB" id="A0A6N9H5I2"/>
<evidence type="ECO:0008006" key="8">
    <source>
        <dbReference type="Google" id="ProtNLM"/>
    </source>
</evidence>
<comment type="subcellular location">
    <subcellularLocation>
        <location evidence="1">Membrane</location>
        <topology evidence="1">Multi-pass membrane protein</topology>
    </subcellularLocation>
</comment>
<dbReference type="EMBL" id="WWEQ01000014">
    <property type="protein sequence ID" value="MYM19328.1"/>
    <property type="molecule type" value="Genomic_DNA"/>
</dbReference>
<feature type="transmembrane region" description="Helical" evidence="5">
    <location>
        <begin position="6"/>
        <end position="30"/>
    </location>
</feature>
<accession>A0A6N9H5I2</accession>
<keyword evidence="2 5" id="KW-0812">Transmembrane</keyword>
<keyword evidence="7" id="KW-1185">Reference proteome</keyword>
<dbReference type="Proteomes" id="UP000469215">
    <property type="component" value="Unassembled WGS sequence"/>
</dbReference>
<name>A0A6N9H5I2_9MICO</name>
<sequence length="125" mass="13092">MNGQSAILLVPALGWPSVLLAVGLAGDALVSLRPPAFVRRCLHGVGLPRDWWWVLIVVKLLAAAGLVVGLWVPGVGAAAALGAVVYFCCAATAHVRARFCGRELWLNCLGMLGLSAFALVADYLV</sequence>
<feature type="transmembrane region" description="Helical" evidence="5">
    <location>
        <begin position="104"/>
        <end position="124"/>
    </location>
</feature>
<dbReference type="Pfam" id="PF13564">
    <property type="entry name" value="DoxX_2"/>
    <property type="match status" value="1"/>
</dbReference>
<protein>
    <recommendedName>
        <fullName evidence="8">DoxX family protein</fullName>
    </recommendedName>
</protein>
<keyword evidence="4 5" id="KW-0472">Membrane</keyword>
<feature type="transmembrane region" description="Helical" evidence="5">
    <location>
        <begin position="78"/>
        <end position="97"/>
    </location>
</feature>
<feature type="transmembrane region" description="Helical" evidence="5">
    <location>
        <begin position="51"/>
        <end position="72"/>
    </location>
</feature>
<comment type="caution">
    <text evidence="6">The sequence shown here is derived from an EMBL/GenBank/DDBJ whole genome shotgun (WGS) entry which is preliminary data.</text>
</comment>
<keyword evidence="3 5" id="KW-1133">Transmembrane helix</keyword>
<evidence type="ECO:0000256" key="4">
    <source>
        <dbReference type="ARBA" id="ARBA00023136"/>
    </source>
</evidence>
<dbReference type="InterPro" id="IPR032808">
    <property type="entry name" value="DoxX"/>
</dbReference>
<organism evidence="6 7">
    <name type="scientific">Brevibacterium rongguiense</name>
    <dbReference type="NCBI Taxonomy" id="2695267"/>
    <lineage>
        <taxon>Bacteria</taxon>
        <taxon>Bacillati</taxon>
        <taxon>Actinomycetota</taxon>
        <taxon>Actinomycetes</taxon>
        <taxon>Micrococcales</taxon>
        <taxon>Brevibacteriaceae</taxon>
        <taxon>Brevibacterium</taxon>
    </lineage>
</organism>